<feature type="region of interest" description="Disordered" evidence="4">
    <location>
        <begin position="786"/>
        <end position="818"/>
    </location>
</feature>
<dbReference type="GO" id="GO:0016567">
    <property type="term" value="P:protein ubiquitination"/>
    <property type="evidence" value="ECO:0007669"/>
    <property type="project" value="TreeGrafter"/>
</dbReference>
<dbReference type="SUPFAM" id="SSF69593">
    <property type="entry name" value="Glycerol-3-phosphate (1)-acyltransferase"/>
    <property type="match status" value="1"/>
</dbReference>
<evidence type="ECO:0000259" key="6">
    <source>
        <dbReference type="SMART" id="SM00563"/>
    </source>
</evidence>
<dbReference type="GO" id="GO:0005737">
    <property type="term" value="C:cytoplasm"/>
    <property type="evidence" value="ECO:0007669"/>
    <property type="project" value="TreeGrafter"/>
</dbReference>
<dbReference type="GO" id="GO:0031145">
    <property type="term" value="P:anaphase-promoting complex-dependent catabolic process"/>
    <property type="evidence" value="ECO:0007669"/>
    <property type="project" value="TreeGrafter"/>
</dbReference>
<feature type="compositionally biased region" description="Pro residues" evidence="4">
    <location>
        <begin position="809"/>
        <end position="818"/>
    </location>
</feature>
<feature type="compositionally biased region" description="Polar residues" evidence="4">
    <location>
        <begin position="789"/>
        <end position="800"/>
    </location>
</feature>
<keyword evidence="1" id="KW-0802">TPR repeat</keyword>
<dbReference type="GO" id="GO:0007091">
    <property type="term" value="P:metaphase/anaphase transition of mitotic cell cycle"/>
    <property type="evidence" value="ECO:0007669"/>
    <property type="project" value="TreeGrafter"/>
</dbReference>
<keyword evidence="5" id="KW-0812">Transmembrane</keyword>
<accession>A0A7R8W7T3</accession>
<dbReference type="SUPFAM" id="SSF48452">
    <property type="entry name" value="TPR-like"/>
    <property type="match status" value="2"/>
</dbReference>
<dbReference type="OrthoDB" id="6380214at2759"/>
<feature type="compositionally biased region" description="Acidic residues" evidence="4">
    <location>
        <begin position="1365"/>
        <end position="1390"/>
    </location>
</feature>
<dbReference type="Pfam" id="PF13432">
    <property type="entry name" value="TPR_16"/>
    <property type="match status" value="1"/>
</dbReference>
<dbReference type="Gene3D" id="1.25.40.10">
    <property type="entry name" value="Tetratricopeptide repeat domain"/>
    <property type="match status" value="4"/>
</dbReference>
<feature type="compositionally biased region" description="Polar residues" evidence="4">
    <location>
        <begin position="908"/>
        <end position="936"/>
    </location>
</feature>
<dbReference type="InterPro" id="IPR011990">
    <property type="entry name" value="TPR-like_helical_dom_sf"/>
</dbReference>
<feature type="compositionally biased region" description="Acidic residues" evidence="4">
    <location>
        <begin position="1347"/>
        <end position="1356"/>
    </location>
</feature>
<feature type="domain" description="Phospholipid/glycerol acyltransferase" evidence="6">
    <location>
        <begin position="385"/>
        <end position="511"/>
    </location>
</feature>
<dbReference type="SMART" id="SM00028">
    <property type="entry name" value="TPR"/>
    <property type="match status" value="8"/>
</dbReference>
<dbReference type="Pfam" id="PF14559">
    <property type="entry name" value="TPR_19"/>
    <property type="match status" value="1"/>
</dbReference>
<evidence type="ECO:0000313" key="7">
    <source>
        <dbReference type="EMBL" id="CAD7224427.1"/>
    </source>
</evidence>
<dbReference type="GO" id="GO:0016746">
    <property type="term" value="F:acyltransferase activity"/>
    <property type="evidence" value="ECO:0007669"/>
    <property type="project" value="InterPro"/>
</dbReference>
<feature type="compositionally biased region" description="Polar residues" evidence="4">
    <location>
        <begin position="974"/>
        <end position="985"/>
    </location>
</feature>
<evidence type="ECO:0000256" key="5">
    <source>
        <dbReference type="SAM" id="Phobius"/>
    </source>
</evidence>
<gene>
    <name evidence="7" type="ORF">CTOB1V02_LOCUS2385</name>
</gene>
<keyword evidence="5" id="KW-0472">Membrane</keyword>
<dbReference type="PANTHER" id="PTHR12558">
    <property type="entry name" value="CELL DIVISION CYCLE 16,23,27"/>
    <property type="match status" value="1"/>
</dbReference>
<reference evidence="7" key="1">
    <citation type="submission" date="2020-11" db="EMBL/GenBank/DDBJ databases">
        <authorList>
            <person name="Tran Van P."/>
        </authorList>
    </citation>
    <scope>NUCLEOTIDE SEQUENCE</scope>
</reference>
<evidence type="ECO:0000256" key="1">
    <source>
        <dbReference type="ARBA" id="ARBA00022803"/>
    </source>
</evidence>
<feature type="region of interest" description="Disordered" evidence="4">
    <location>
        <begin position="878"/>
        <end position="1027"/>
    </location>
</feature>
<dbReference type="GO" id="GO:0005680">
    <property type="term" value="C:anaphase-promoting complex"/>
    <property type="evidence" value="ECO:0007669"/>
    <property type="project" value="TreeGrafter"/>
</dbReference>
<feature type="compositionally biased region" description="Acidic residues" evidence="4">
    <location>
        <begin position="1329"/>
        <end position="1339"/>
    </location>
</feature>
<dbReference type="PROSITE" id="PS50005">
    <property type="entry name" value="TPR"/>
    <property type="match status" value="5"/>
</dbReference>
<dbReference type="InterPro" id="IPR019734">
    <property type="entry name" value="TPR_rpt"/>
</dbReference>
<protein>
    <recommendedName>
        <fullName evidence="3">Cell division cycle protein 27 homolog</fullName>
    </recommendedName>
</protein>
<keyword evidence="5" id="KW-1133">Transmembrane helix</keyword>
<organism evidence="7">
    <name type="scientific">Cyprideis torosa</name>
    <dbReference type="NCBI Taxonomy" id="163714"/>
    <lineage>
        <taxon>Eukaryota</taxon>
        <taxon>Metazoa</taxon>
        <taxon>Ecdysozoa</taxon>
        <taxon>Arthropoda</taxon>
        <taxon>Crustacea</taxon>
        <taxon>Oligostraca</taxon>
        <taxon>Ostracoda</taxon>
        <taxon>Podocopa</taxon>
        <taxon>Podocopida</taxon>
        <taxon>Cytherocopina</taxon>
        <taxon>Cytheroidea</taxon>
        <taxon>Cytherideidae</taxon>
        <taxon>Cyprideis</taxon>
    </lineage>
</organism>
<dbReference type="InterPro" id="IPR032098">
    <property type="entry name" value="Acyltransf_C"/>
</dbReference>
<feature type="compositionally biased region" description="Basic and acidic residues" evidence="4">
    <location>
        <begin position="995"/>
        <end position="1017"/>
    </location>
</feature>
<feature type="compositionally biased region" description="Basic and acidic residues" evidence="4">
    <location>
        <begin position="1295"/>
        <end position="1304"/>
    </location>
</feature>
<dbReference type="Pfam" id="PF12895">
    <property type="entry name" value="ANAPC3"/>
    <property type="match status" value="1"/>
</dbReference>
<dbReference type="InterPro" id="IPR002123">
    <property type="entry name" value="Plipid/glycerol_acylTrfase"/>
</dbReference>
<evidence type="ECO:0000256" key="2">
    <source>
        <dbReference type="ARBA" id="ARBA00038210"/>
    </source>
</evidence>
<feature type="transmembrane region" description="Helical" evidence="5">
    <location>
        <begin position="319"/>
        <end position="339"/>
    </location>
</feature>
<evidence type="ECO:0000256" key="4">
    <source>
        <dbReference type="SAM" id="MobiDB-lite"/>
    </source>
</evidence>
<dbReference type="EMBL" id="OB660366">
    <property type="protein sequence ID" value="CAD7224427.1"/>
    <property type="molecule type" value="Genomic_DNA"/>
</dbReference>
<dbReference type="GO" id="GO:0051301">
    <property type="term" value="P:cell division"/>
    <property type="evidence" value="ECO:0007669"/>
    <property type="project" value="TreeGrafter"/>
</dbReference>
<feature type="region of interest" description="Disordered" evidence="4">
    <location>
        <begin position="1295"/>
        <end position="1447"/>
    </location>
</feature>
<dbReference type="SMART" id="SM00563">
    <property type="entry name" value="PlsC"/>
    <property type="match status" value="1"/>
</dbReference>
<proteinExistence type="inferred from homology"/>
<evidence type="ECO:0000256" key="3">
    <source>
        <dbReference type="ARBA" id="ARBA00039307"/>
    </source>
</evidence>
<dbReference type="Pfam" id="PF16076">
    <property type="entry name" value="Acyltransf_C"/>
    <property type="match status" value="1"/>
</dbReference>
<comment type="similarity">
    <text evidence="2">Belongs to the APC3/CDC27 family.</text>
</comment>
<dbReference type="PANTHER" id="PTHR12558:SF13">
    <property type="entry name" value="CELL DIVISION CYCLE PROTEIN 27 HOMOLOG"/>
    <property type="match status" value="1"/>
</dbReference>
<sequence>MRTDRTPHAVLSHIPVGEEETPTRFFKKLGYLLQFDGSPISLMDDWMTQHLHSLSEERRATTDVMLRSLARCTLPSTNGIERRKPGIELYDQTHSCGRHFQICVILDNSPFRRKSFRRTVRRAQCRASSLAFSTWRKSVQEDPWTNITQEDRRRLWFLNGCYCRHGFHHQFFDGKSWSKVAGDNVKAGTLDSKVAAIWHCLNHYAYQDGIFLSERLHCEVGTEDSLHTLATSYYRAGKVGQAYNVLEKFIPSAPKNKFLMAKCCLDLKKYQEAEHTILSNPKAFGRPMTLDEIKTFYGDIACFVYQMVFWVGVRLLSVAYSFPTFCIWFWMLSPLRVFVPGVYRWLEGVAVELLVHIMADWVVAGGGYYILEIGDRIEDYVEDICLYAPNHLSSADVPLIMSSMSPKWGFYRKCFWIMLDTFRFLPFGIVSRINRDYFIRGGNRTEEDRREVKLSLRSHINDILRKEEWDRKFLVIFPEGGYLRNCIRQKIVRNYLLDFGGCLLLLLLEYPGEAILKWYIDVTIGYWNNEIIHLADLWAGGFSPRTTVFYYRVFPVSEIPFENEPDLMKWMVELYEDKEAMLKKFYRLCTDNPRRANDVFVDNYRTSHRKGMTPYVNLIESAAFSRPVMAMVHLMFILCSTIEDWVYETWTGIIFSVRLNLFQPLGSLYSALNQWDRATEARNRALRSNPFLWTPFSDLCDSGQQPIPSEVFQVPSVQSLTVFSGLQSLLSQVGCVESVDSTGKPVSLILVDEASHSVTAGTEPKPLTLTETSLTKGILNPVAEESMPQLKNNRNLSGGTLPTPVAGSHPPPVPPQPPSTTGNFKILSTLHPSNMLSPSFGILRWDTPSPAVMSVTTTATNIPASAVLQNKDIARATPVGSAGKKLRSENTGSTLFHNQGGHEPLGGNTVTVSTNNSAAPQLPTAQPPGQGTNPVRRSQRLYPPSKENSTKGSSVVLRHSRSRPGGSPSKRTRGQTTALGSQNTLIRPETILPTSKDKEETHEKDKRAKMTQTEKMDTSVTSAPPSSCATAAGGALSGDGVALAQVLIPGNTQVLLGAQKQSADGLMQLTGNTQVLLGAQKQSADKMRKSACTWIVMGNCFSCLKNHEVAIKFFHRAIQLDCKAPYPFVLLGLEYILSDELEKASSCFKNALTLNEREYKAWNGLGLIAYKQERFHEAIYFHRRALSINGNSSVLLCHLGLCLNADGKYQEALEVLEKSSRCNPNNPLTKYHYATALYSCGRYEEALREVEELKRQQPKEALVYLLASKIYKKLNNLVMARTYFYWARDLDPKATDPAVREDPSTSHLSTGANEAAADEGLGNPPSREDDGEDGTEGEDRENSPSDNDGEGEEDGGLSDSRDDVFLDVDDGAMEQDDVDVNMDAMEFGEDVETRSDSAGPGNASHSTANQLFDVPDELSSPFPSTPPGLTRRAPRISDSPSSSPPHR</sequence>
<name>A0A7R8W7T3_9CRUS</name>